<feature type="signal peptide" evidence="3">
    <location>
        <begin position="1"/>
        <end position="30"/>
    </location>
</feature>
<dbReference type="Proteomes" id="UP000317355">
    <property type="component" value="Unassembled WGS sequence"/>
</dbReference>
<reference evidence="4 5" key="1">
    <citation type="submission" date="2019-07" db="EMBL/GenBank/DDBJ databases">
        <title>The pathways for chlorine oxyanion respiration interact through the shared metabolite chlorate.</title>
        <authorList>
            <person name="Barnum T.P."/>
            <person name="Cheng Y."/>
            <person name="Hill K.A."/>
            <person name="Lucas L.N."/>
            <person name="Carlson H.K."/>
            <person name="Coates J.D."/>
        </authorList>
    </citation>
    <scope>NUCLEOTIDE SEQUENCE [LARGE SCALE GENOMIC DNA]</scope>
    <source>
        <strain evidence="4">BK-3</strain>
    </source>
</reference>
<keyword evidence="3" id="KW-0732">Signal</keyword>
<comment type="caution">
    <text evidence="4">The sequence shown here is derived from an EMBL/GenBank/DDBJ whole genome shotgun (WGS) entry which is preliminary data.</text>
</comment>
<evidence type="ECO:0000313" key="4">
    <source>
        <dbReference type="EMBL" id="TVT52968.1"/>
    </source>
</evidence>
<sequence>MYKQWTIGDFRRLLKLSLICYLFFSSAAFSQSNGEIAASEPVAAPTTSETLASFVSLQKQLQKDILLINKKIAASQSDSEKANLKEQLDKLKNDLSVTTRNFENIAAGVDITALRGEAEEAFNLQKEVFSLVSPAIDEMKEMTARVRQKSELKKKITYFEERLPIIEEALSNVDKLREKGGTKSLLQSLKETEDQWVKQRAFMQSELQAAQLQLDKLTESETSIAEASQSYLKSFFQKRGLYLTIALLVVVSIVVLSRLSASAMHRFIPGFRAKHRSFRVRLIELLHRVFTALFAILGPMVVFYIVEDWVLFSLGILLLFGIAWALRQTIPRYWSQIQLFLNVGSVREGERILMEGLPWLVQQINVFSTLVNPVAGISQRVPIDELVDLKSRPCSPDEPWFPCGKGDWVILNSGVRGKVAGISHEMVQLIERGGARLTYQMGDFLASSPRNLAVNFRIKEIIGISYNLQHESTTTIPATLQDYLLKRIHEEGYGDQLLNLRVEFNAANTSSLDIAVIADFKGELGDLYNRLRRAIQRWSVDACSEYGWEIPFPQMTLHGAVASLNPAD</sequence>
<dbReference type="InterPro" id="IPR011066">
    <property type="entry name" value="MscS_channel_C_sf"/>
</dbReference>
<evidence type="ECO:0008006" key="6">
    <source>
        <dbReference type="Google" id="ProtNLM"/>
    </source>
</evidence>
<dbReference type="EMBL" id="VMRY01000062">
    <property type="protein sequence ID" value="TVT52968.1"/>
    <property type="molecule type" value="Genomic_DNA"/>
</dbReference>
<dbReference type="GO" id="GO:0016020">
    <property type="term" value="C:membrane"/>
    <property type="evidence" value="ECO:0007669"/>
    <property type="project" value="InterPro"/>
</dbReference>
<name>A0A558CW24_9GAMM</name>
<organism evidence="4 5">
    <name type="scientific">Sedimenticola thiotaurini</name>
    <dbReference type="NCBI Taxonomy" id="1543721"/>
    <lineage>
        <taxon>Bacteria</taxon>
        <taxon>Pseudomonadati</taxon>
        <taxon>Pseudomonadota</taxon>
        <taxon>Gammaproteobacteria</taxon>
        <taxon>Chromatiales</taxon>
        <taxon>Sedimenticolaceae</taxon>
        <taxon>Sedimenticola</taxon>
    </lineage>
</organism>
<feature type="transmembrane region" description="Helical" evidence="2">
    <location>
        <begin position="240"/>
        <end position="261"/>
    </location>
</feature>
<feature type="chain" id="PRO_5022062568" description="Mechanosensitive ion channel" evidence="3">
    <location>
        <begin position="31"/>
        <end position="568"/>
    </location>
</feature>
<evidence type="ECO:0000256" key="1">
    <source>
        <dbReference type="SAM" id="Coils"/>
    </source>
</evidence>
<evidence type="ECO:0000313" key="5">
    <source>
        <dbReference type="Proteomes" id="UP000317355"/>
    </source>
</evidence>
<keyword evidence="1" id="KW-0175">Coiled coil</keyword>
<gene>
    <name evidence="4" type="ORF">FHK82_12755</name>
</gene>
<dbReference type="AlphaFoldDB" id="A0A558CW24"/>
<accession>A0A558CW24</accession>
<proteinExistence type="predicted"/>
<protein>
    <recommendedName>
        <fullName evidence="6">Mechanosensitive ion channel</fullName>
    </recommendedName>
</protein>
<keyword evidence="2" id="KW-0472">Membrane</keyword>
<feature type="coiled-coil region" evidence="1">
    <location>
        <begin position="74"/>
        <end position="101"/>
    </location>
</feature>
<evidence type="ECO:0000256" key="2">
    <source>
        <dbReference type="SAM" id="Phobius"/>
    </source>
</evidence>
<evidence type="ECO:0000256" key="3">
    <source>
        <dbReference type="SAM" id="SignalP"/>
    </source>
</evidence>
<keyword evidence="2" id="KW-1133">Transmembrane helix</keyword>
<dbReference type="STRING" id="1543721.AAY24_02835"/>
<dbReference type="SUPFAM" id="SSF82689">
    <property type="entry name" value="Mechanosensitive channel protein MscS (YggB), C-terminal domain"/>
    <property type="match status" value="1"/>
</dbReference>
<keyword evidence="2" id="KW-0812">Transmembrane</keyword>
<feature type="transmembrane region" description="Helical" evidence="2">
    <location>
        <begin position="282"/>
        <end position="303"/>
    </location>
</feature>
<feature type="transmembrane region" description="Helical" evidence="2">
    <location>
        <begin position="309"/>
        <end position="326"/>
    </location>
</feature>